<protein>
    <submittedName>
        <fullName evidence="1">Uncharacterized protein</fullName>
    </submittedName>
</protein>
<reference evidence="1" key="1">
    <citation type="submission" date="2018-02" db="EMBL/GenBank/DDBJ databases">
        <title>Rhizophora mucronata_Transcriptome.</title>
        <authorList>
            <person name="Meera S.P."/>
            <person name="Sreeshan A."/>
            <person name="Augustine A."/>
        </authorList>
    </citation>
    <scope>NUCLEOTIDE SEQUENCE</scope>
    <source>
        <tissue evidence="1">Leaf</tissue>
    </source>
</reference>
<dbReference type="AlphaFoldDB" id="A0A2P2INC0"/>
<dbReference type="EMBL" id="GGEC01002225">
    <property type="protein sequence ID" value="MBW82708.1"/>
    <property type="molecule type" value="Transcribed_RNA"/>
</dbReference>
<sequence>MQSYHYFHKEVISVTQTCDLQVTMELPYTKIRPSLIRQIKNINFAVIYFHSTENLKLNKEVKANEMGNIKKRMDHKF</sequence>
<name>A0A2P2INC0_RHIMU</name>
<proteinExistence type="predicted"/>
<organism evidence="1">
    <name type="scientific">Rhizophora mucronata</name>
    <name type="common">Asiatic mangrove</name>
    <dbReference type="NCBI Taxonomy" id="61149"/>
    <lineage>
        <taxon>Eukaryota</taxon>
        <taxon>Viridiplantae</taxon>
        <taxon>Streptophyta</taxon>
        <taxon>Embryophyta</taxon>
        <taxon>Tracheophyta</taxon>
        <taxon>Spermatophyta</taxon>
        <taxon>Magnoliopsida</taxon>
        <taxon>eudicotyledons</taxon>
        <taxon>Gunneridae</taxon>
        <taxon>Pentapetalae</taxon>
        <taxon>rosids</taxon>
        <taxon>fabids</taxon>
        <taxon>Malpighiales</taxon>
        <taxon>Rhizophoraceae</taxon>
        <taxon>Rhizophora</taxon>
    </lineage>
</organism>
<evidence type="ECO:0000313" key="1">
    <source>
        <dbReference type="EMBL" id="MBW82708.1"/>
    </source>
</evidence>
<accession>A0A2P2INC0</accession>